<dbReference type="AlphaFoldDB" id="E3N6J8"/>
<evidence type="ECO:0000313" key="2">
    <source>
        <dbReference type="Proteomes" id="UP000008281"/>
    </source>
</evidence>
<dbReference type="EMBL" id="DS268541">
    <property type="protein sequence ID" value="EFO88184.1"/>
    <property type="molecule type" value="Genomic_DNA"/>
</dbReference>
<evidence type="ECO:0000313" key="1">
    <source>
        <dbReference type="EMBL" id="EFO88184.1"/>
    </source>
</evidence>
<organism evidence="2">
    <name type="scientific">Caenorhabditis remanei</name>
    <name type="common">Caenorhabditis vulgaris</name>
    <dbReference type="NCBI Taxonomy" id="31234"/>
    <lineage>
        <taxon>Eukaryota</taxon>
        <taxon>Metazoa</taxon>
        <taxon>Ecdysozoa</taxon>
        <taxon>Nematoda</taxon>
        <taxon>Chromadorea</taxon>
        <taxon>Rhabditida</taxon>
        <taxon>Rhabditina</taxon>
        <taxon>Rhabditomorpha</taxon>
        <taxon>Rhabditoidea</taxon>
        <taxon>Rhabditidae</taxon>
        <taxon>Peloderinae</taxon>
        <taxon>Caenorhabditis</taxon>
    </lineage>
</organism>
<proteinExistence type="predicted"/>
<dbReference type="InParanoid" id="E3N6J8"/>
<gene>
    <name evidence="1" type="ORF">CRE_06942</name>
</gene>
<keyword evidence="2" id="KW-1185">Reference proteome</keyword>
<name>E3N6J8_CAERE</name>
<accession>E3N6J8</accession>
<reference evidence="1" key="1">
    <citation type="submission" date="2007-07" db="EMBL/GenBank/DDBJ databases">
        <title>PCAP assembly of the Caenorhabditis remanei genome.</title>
        <authorList>
            <consortium name="The Caenorhabditis remanei Sequencing Consortium"/>
            <person name="Wilson R.K."/>
        </authorList>
    </citation>
    <scope>NUCLEOTIDE SEQUENCE [LARGE SCALE GENOMIC DNA]</scope>
    <source>
        <strain evidence="1">PB4641</strain>
    </source>
</reference>
<dbReference type="HOGENOM" id="CLU_2742471_0_0_1"/>
<protein>
    <submittedName>
        <fullName evidence="1">Uncharacterized protein</fullName>
    </submittedName>
</protein>
<dbReference type="Proteomes" id="UP000008281">
    <property type="component" value="Unassembled WGS sequence"/>
</dbReference>
<sequence>MHYFFSPERPLLRGKVNGSSRETSNQYLSVIAATPPPPLNVFPRHACFSIIKFVVYWNRTFFVVRKRYLSS</sequence>